<feature type="compositionally biased region" description="Basic residues" evidence="1">
    <location>
        <begin position="218"/>
        <end position="227"/>
    </location>
</feature>
<evidence type="ECO:0000256" key="1">
    <source>
        <dbReference type="SAM" id="MobiDB-lite"/>
    </source>
</evidence>
<feature type="compositionally biased region" description="Basic and acidic residues" evidence="1">
    <location>
        <begin position="39"/>
        <end position="57"/>
    </location>
</feature>
<reference evidence="2" key="1">
    <citation type="submission" date="2020-02" db="EMBL/GenBank/DDBJ databases">
        <authorList>
            <person name="Meier V. D."/>
        </authorList>
    </citation>
    <scope>NUCLEOTIDE SEQUENCE</scope>
    <source>
        <strain evidence="2">AVDCRST_MAG40</strain>
    </source>
</reference>
<feature type="compositionally biased region" description="Basic residues" evidence="1">
    <location>
        <begin position="256"/>
        <end position="267"/>
    </location>
</feature>
<feature type="compositionally biased region" description="Basic residues" evidence="1">
    <location>
        <begin position="198"/>
        <end position="210"/>
    </location>
</feature>
<feature type="compositionally biased region" description="Low complexity" evidence="1">
    <location>
        <begin position="166"/>
        <end position="175"/>
    </location>
</feature>
<feature type="non-terminal residue" evidence="2">
    <location>
        <position position="277"/>
    </location>
</feature>
<feature type="region of interest" description="Disordered" evidence="1">
    <location>
        <begin position="1"/>
        <end position="277"/>
    </location>
</feature>
<feature type="compositionally biased region" description="Low complexity" evidence="1">
    <location>
        <begin position="182"/>
        <end position="197"/>
    </location>
</feature>
<feature type="non-terminal residue" evidence="2">
    <location>
        <position position="1"/>
    </location>
</feature>
<organism evidence="2">
    <name type="scientific">uncultured Gemmatimonadaceae bacterium</name>
    <dbReference type="NCBI Taxonomy" id="246130"/>
    <lineage>
        <taxon>Bacteria</taxon>
        <taxon>Pseudomonadati</taxon>
        <taxon>Gemmatimonadota</taxon>
        <taxon>Gemmatimonadia</taxon>
        <taxon>Gemmatimonadales</taxon>
        <taxon>Gemmatimonadaceae</taxon>
        <taxon>environmental samples</taxon>
    </lineage>
</organism>
<feature type="compositionally biased region" description="Basic and acidic residues" evidence="1">
    <location>
        <begin position="70"/>
        <end position="90"/>
    </location>
</feature>
<dbReference type="EMBL" id="CADCTX010000246">
    <property type="protein sequence ID" value="CAA9308694.1"/>
    <property type="molecule type" value="Genomic_DNA"/>
</dbReference>
<evidence type="ECO:0000313" key="2">
    <source>
        <dbReference type="EMBL" id="CAA9308694.1"/>
    </source>
</evidence>
<feature type="compositionally biased region" description="Basic and acidic residues" evidence="1">
    <location>
        <begin position="133"/>
        <end position="143"/>
    </location>
</feature>
<protein>
    <submittedName>
        <fullName evidence="2">Mobile element protein</fullName>
    </submittedName>
</protein>
<dbReference type="AlphaFoldDB" id="A0A6J4KKI9"/>
<proteinExistence type="predicted"/>
<feature type="compositionally biased region" description="Low complexity" evidence="1">
    <location>
        <begin position="144"/>
        <end position="155"/>
    </location>
</feature>
<name>A0A6J4KKI9_9BACT</name>
<sequence length="277" mass="29753">ARHRDGHPPRLRGGGGFARRQGDPAGPGRHAPGQARGVRALEPDPRRPRRGRGDRQRRGGGRGARAARRARGDRQPEAGAADRARQDQDRRHRRRRAGQAVRQRLPAGGVGARRAHPGPAAAGQPADATRPAADAHQEHRAVDPARAPRAALPARRPVRRQRTGMAGRPSAARGRALGGGAARPDAGRAARGPALGGARHRPARAGGRRRPPPDDHPRRRHGRRRRAGGGDRRRGPLRLGREAGGLPRPEPLCAAIRRRAGPARAHRQAGAWARPRH</sequence>
<gene>
    <name evidence="2" type="ORF">AVDCRST_MAG40-838</name>
</gene>
<feature type="compositionally biased region" description="Low complexity" evidence="1">
    <location>
        <begin position="117"/>
        <end position="132"/>
    </location>
</feature>
<feature type="compositionally biased region" description="Low complexity" evidence="1">
    <location>
        <begin position="98"/>
        <end position="107"/>
    </location>
</feature>
<accession>A0A6J4KKI9</accession>